<protein>
    <submittedName>
        <fullName evidence="8">Amino acid permease</fullName>
    </submittedName>
</protein>
<feature type="transmembrane region" description="Helical" evidence="7">
    <location>
        <begin position="83"/>
        <end position="101"/>
    </location>
</feature>
<name>A0ABS0ZV70_9ENTR</name>
<feature type="transmembrane region" description="Helical" evidence="7">
    <location>
        <begin position="446"/>
        <end position="469"/>
    </location>
</feature>
<keyword evidence="4 7" id="KW-0812">Transmembrane</keyword>
<evidence type="ECO:0000256" key="3">
    <source>
        <dbReference type="ARBA" id="ARBA00022475"/>
    </source>
</evidence>
<feature type="transmembrane region" description="Helical" evidence="7">
    <location>
        <begin position="157"/>
        <end position="181"/>
    </location>
</feature>
<dbReference type="PANTHER" id="PTHR42770:SF15">
    <property type="entry name" value="GLUTAMATE_GAMMA-AMINOBUTYRATE ANTIPORTER-RELATED"/>
    <property type="match status" value="1"/>
</dbReference>
<evidence type="ECO:0000256" key="6">
    <source>
        <dbReference type="ARBA" id="ARBA00023136"/>
    </source>
</evidence>
<dbReference type="Gene3D" id="1.20.1740.10">
    <property type="entry name" value="Amino acid/polyamine transporter I"/>
    <property type="match status" value="1"/>
</dbReference>
<accession>A0ABS0ZV70</accession>
<dbReference type="EMBL" id="JADWND010000009">
    <property type="protein sequence ID" value="MBJ8382718.1"/>
    <property type="molecule type" value="Genomic_DNA"/>
</dbReference>
<feature type="transmembrane region" description="Helical" evidence="7">
    <location>
        <begin position="12"/>
        <end position="33"/>
    </location>
</feature>
<evidence type="ECO:0000313" key="8">
    <source>
        <dbReference type="EMBL" id="MBJ8382718.1"/>
    </source>
</evidence>
<organism evidence="8 9">
    <name type="scientific">Citrobacter sedlakii</name>
    <dbReference type="NCBI Taxonomy" id="67826"/>
    <lineage>
        <taxon>Bacteria</taxon>
        <taxon>Pseudomonadati</taxon>
        <taxon>Pseudomonadota</taxon>
        <taxon>Gammaproteobacteria</taxon>
        <taxon>Enterobacterales</taxon>
        <taxon>Enterobacteriaceae</taxon>
        <taxon>Citrobacter</taxon>
        <taxon>Citrobacter freundii complex</taxon>
    </lineage>
</organism>
<feature type="transmembrane region" description="Helical" evidence="7">
    <location>
        <begin position="125"/>
        <end position="145"/>
    </location>
</feature>
<comment type="subcellular location">
    <subcellularLocation>
        <location evidence="1">Cell membrane</location>
        <topology evidence="1">Multi-pass membrane protein</topology>
    </subcellularLocation>
</comment>
<dbReference type="InterPro" id="IPR002293">
    <property type="entry name" value="AA/rel_permease1"/>
</dbReference>
<evidence type="ECO:0000256" key="7">
    <source>
        <dbReference type="SAM" id="Phobius"/>
    </source>
</evidence>
<feature type="transmembrane region" description="Helical" evidence="7">
    <location>
        <begin position="238"/>
        <end position="260"/>
    </location>
</feature>
<dbReference type="PANTHER" id="PTHR42770">
    <property type="entry name" value="AMINO ACID TRANSPORTER-RELATED"/>
    <property type="match status" value="1"/>
</dbReference>
<keyword evidence="6 7" id="KW-0472">Membrane</keyword>
<keyword evidence="5 7" id="KW-1133">Transmembrane helix</keyword>
<keyword evidence="2" id="KW-0813">Transport</keyword>
<keyword evidence="9" id="KW-1185">Reference proteome</keyword>
<feature type="transmembrane region" description="Helical" evidence="7">
    <location>
        <begin position="201"/>
        <end position="217"/>
    </location>
</feature>
<feature type="transmembrane region" description="Helical" evidence="7">
    <location>
        <begin position="344"/>
        <end position="363"/>
    </location>
</feature>
<dbReference type="Pfam" id="PF13520">
    <property type="entry name" value="AA_permease_2"/>
    <property type="match status" value="1"/>
</dbReference>
<dbReference type="Proteomes" id="UP000746649">
    <property type="component" value="Unassembled WGS sequence"/>
</dbReference>
<dbReference type="PIRSF" id="PIRSF006060">
    <property type="entry name" value="AA_transporter"/>
    <property type="match status" value="1"/>
</dbReference>
<evidence type="ECO:0000256" key="4">
    <source>
        <dbReference type="ARBA" id="ARBA00022692"/>
    </source>
</evidence>
<reference evidence="8 9" key="1">
    <citation type="submission" date="2020-11" db="EMBL/GenBank/DDBJ databases">
        <title>Enhanced detection system for hospital associated transmission using whole genome sequencing surveillance.</title>
        <authorList>
            <person name="Harrison L.H."/>
            <person name="Van Tyne D."/>
            <person name="Marsh J.W."/>
            <person name="Griffith M.P."/>
            <person name="Snyder D.J."/>
            <person name="Cooper V.S."/>
            <person name="Mustapha M."/>
        </authorList>
    </citation>
    <scope>NUCLEOTIDE SEQUENCE [LARGE SCALE GENOMIC DNA]</scope>
    <source>
        <strain evidence="8 9">CB00117</strain>
    </source>
</reference>
<feature type="transmembrane region" description="Helical" evidence="7">
    <location>
        <begin position="290"/>
        <end position="309"/>
    </location>
</feature>
<dbReference type="RefSeq" id="WP_199956216.1">
    <property type="nucleotide sequence ID" value="NZ_CBCYHD010000016.1"/>
</dbReference>
<keyword evidence="3" id="KW-1003">Cell membrane</keyword>
<feature type="transmembrane region" description="Helical" evidence="7">
    <location>
        <begin position="39"/>
        <end position="62"/>
    </location>
</feature>
<evidence type="ECO:0000313" key="9">
    <source>
        <dbReference type="Proteomes" id="UP000746649"/>
    </source>
</evidence>
<dbReference type="InterPro" id="IPR050367">
    <property type="entry name" value="APC_superfamily"/>
</dbReference>
<feature type="transmembrane region" description="Helical" evidence="7">
    <location>
        <begin position="413"/>
        <end position="434"/>
    </location>
</feature>
<evidence type="ECO:0000256" key="2">
    <source>
        <dbReference type="ARBA" id="ARBA00022448"/>
    </source>
</evidence>
<gene>
    <name evidence="8" type="ORF">I6M88_17320</name>
</gene>
<feature type="transmembrane region" description="Helical" evidence="7">
    <location>
        <begin position="383"/>
        <end position="401"/>
    </location>
</feature>
<comment type="caution">
    <text evidence="8">The sequence shown here is derived from an EMBL/GenBank/DDBJ whole genome shotgun (WGS) entry which is preliminary data.</text>
</comment>
<evidence type="ECO:0000256" key="5">
    <source>
        <dbReference type="ARBA" id="ARBA00022989"/>
    </source>
</evidence>
<evidence type="ECO:0000256" key="1">
    <source>
        <dbReference type="ARBA" id="ARBA00004651"/>
    </source>
</evidence>
<proteinExistence type="predicted"/>
<sequence>MAGEREKQLRWYNIALMSFITVWGFGNVVNNYANQGLVVVFSWVFIFALYFIPYALIVGQLGSTFKDGKGGVSTWIKQTMGPGLAYLAAWTYWVVHIPYLAQKPQAILIALGWALNGDGSLIKEYSVVALQGLTLVLFVFFMWVASRGMKSLKIVGSVAGIAMFVMSILYVVMAVTAPAITHVEIATTNITWQTFIPHFDFTYITTISMLVFAVGGAEKISPYVNQTRNPGREFPKGMLFLAVMVAVCAILGSLAMGMMFDSGNIPDDLMTNGQYYAFQKLGEYYHLGNALMIIYAIANTLGQIAALVFSIDAPLKVLLGDADSKYIPQRLCGTNASGTPVNGYILTLVLVAILIMLPTLGIGDMNNLYKWLLNLNSVVMPLRYLWVFVAFIAVIRLAQKYQPEYVFIRNRPLALTVGIWCFGFTAFACLTGIFPKIEAFTPEWTFQLTLNIVTPFVLVGLGLIFPLLARSKA</sequence>